<dbReference type="BioCyc" id="LBOR1193007:G11KN-4516-MONOMER"/>
<dbReference type="EMBL" id="AKWO02000044">
    <property type="protein sequence ID" value="EMG00584.1"/>
    <property type="molecule type" value="Genomic_DNA"/>
</dbReference>
<feature type="domain" description="NAD-dependent epimerase/dehydratase" evidence="1">
    <location>
        <begin position="3"/>
        <end position="89"/>
    </location>
</feature>
<evidence type="ECO:0000313" key="3">
    <source>
        <dbReference type="Proteomes" id="UP000011783"/>
    </source>
</evidence>
<evidence type="ECO:0000313" key="2">
    <source>
        <dbReference type="EMBL" id="EMG00584.1"/>
    </source>
</evidence>
<reference evidence="2 3" key="1">
    <citation type="submission" date="2013-01" db="EMBL/GenBank/DDBJ databases">
        <authorList>
            <person name="Harkins D.M."/>
            <person name="Durkin A.S."/>
            <person name="Brinkac L.M."/>
            <person name="Haft D.H."/>
            <person name="Selengut J.D."/>
            <person name="Sanka R."/>
            <person name="DePew J."/>
            <person name="Purushe J."/>
            <person name="Picardeau M."/>
            <person name="Werts C."/>
            <person name="Goarant C."/>
            <person name="Vinetz J.M."/>
            <person name="Sutton G.G."/>
            <person name="Nierman W.C."/>
            <person name="Fouts D.E."/>
        </authorList>
    </citation>
    <scope>NUCLEOTIDE SEQUENCE [LARGE SCALE GENOMIC DNA]</scope>
    <source>
        <strain evidence="2 3">200701203</strain>
    </source>
</reference>
<dbReference type="SUPFAM" id="SSF51735">
    <property type="entry name" value="NAD(P)-binding Rossmann-fold domains"/>
    <property type="match status" value="1"/>
</dbReference>
<protein>
    <submittedName>
        <fullName evidence="2">NAD dependent epimerase/dehydratase domain protein</fullName>
    </submittedName>
</protein>
<dbReference type="InterPro" id="IPR001509">
    <property type="entry name" value="Epimerase_deHydtase"/>
</dbReference>
<organism evidence="2 3">
    <name type="scientific">Leptospira borgpetersenii str. 200701203</name>
    <dbReference type="NCBI Taxonomy" id="1193007"/>
    <lineage>
        <taxon>Bacteria</taxon>
        <taxon>Pseudomonadati</taxon>
        <taxon>Spirochaetota</taxon>
        <taxon>Spirochaetia</taxon>
        <taxon>Leptospirales</taxon>
        <taxon>Leptospiraceae</taxon>
        <taxon>Leptospira</taxon>
    </lineage>
</organism>
<dbReference type="Proteomes" id="UP000011783">
    <property type="component" value="Unassembled WGS sequence"/>
</dbReference>
<accession>M3H0H8</accession>
<evidence type="ECO:0000259" key="1">
    <source>
        <dbReference type="Pfam" id="PF01370"/>
    </source>
</evidence>
<dbReference type="AlphaFoldDB" id="M3H0H8"/>
<dbReference type="Pfam" id="PF01370">
    <property type="entry name" value="Epimerase"/>
    <property type="match status" value="1"/>
</dbReference>
<name>M3H0H8_LEPBO</name>
<comment type="caution">
    <text evidence="2">The sequence shown here is derived from an EMBL/GenBank/DDBJ whole genome shotgun (WGS) entry which is preliminary data.</text>
</comment>
<sequence length="107" mass="12698">MNILITGANGFIGKNLTLQLKERKEFKIFSYVKESAEKELSQFISEVDFIFHLAGVNRPKETLEFKKVNTDLTESICSLLKEKIKKHLFFFRLRFRRHWTTNMVKVN</sequence>
<dbReference type="InterPro" id="IPR036291">
    <property type="entry name" value="NAD(P)-bd_dom_sf"/>
</dbReference>
<gene>
    <name evidence="2" type="ORF">LEP1GSC123_1336</name>
</gene>
<proteinExistence type="predicted"/>
<dbReference type="Gene3D" id="3.40.50.720">
    <property type="entry name" value="NAD(P)-binding Rossmann-like Domain"/>
    <property type="match status" value="1"/>
</dbReference>